<evidence type="ECO:0000313" key="5">
    <source>
        <dbReference type="Proteomes" id="UP001342314"/>
    </source>
</evidence>
<evidence type="ECO:0000256" key="1">
    <source>
        <dbReference type="ARBA" id="ARBA00022801"/>
    </source>
</evidence>
<dbReference type="Pfam" id="PF01764">
    <property type="entry name" value="Lipase_3"/>
    <property type="match status" value="1"/>
</dbReference>
<dbReference type="Gene3D" id="3.40.50.1820">
    <property type="entry name" value="alpha/beta hydrolase"/>
    <property type="match status" value="1"/>
</dbReference>
<dbReference type="GO" id="GO:0006629">
    <property type="term" value="P:lipid metabolic process"/>
    <property type="evidence" value="ECO:0007669"/>
    <property type="project" value="InterPro"/>
</dbReference>
<comment type="caution">
    <text evidence="4">The sequence shown here is derived from an EMBL/GenBank/DDBJ whole genome shotgun (WGS) entry which is preliminary data.</text>
</comment>
<evidence type="ECO:0000256" key="2">
    <source>
        <dbReference type="SAM" id="SignalP"/>
    </source>
</evidence>
<keyword evidence="2" id="KW-0732">Signal</keyword>
<reference evidence="4 5" key="1">
    <citation type="submission" date="2021-12" db="EMBL/GenBank/DDBJ databases">
        <title>High titer production of polyol ester of fatty acids by Rhodotorula paludigena BS15 towards product separation-free biomass refinery.</title>
        <authorList>
            <person name="Mano J."/>
            <person name="Ono H."/>
            <person name="Tanaka T."/>
            <person name="Naito K."/>
            <person name="Sushida H."/>
            <person name="Ike M."/>
            <person name="Tokuyasu K."/>
            <person name="Kitaoka M."/>
        </authorList>
    </citation>
    <scope>NUCLEOTIDE SEQUENCE [LARGE SCALE GENOMIC DNA]</scope>
    <source>
        <strain evidence="4 5">BS15</strain>
    </source>
</reference>
<feature type="domain" description="Fungal lipase-type" evidence="3">
    <location>
        <begin position="106"/>
        <end position="240"/>
    </location>
</feature>
<protein>
    <recommendedName>
        <fullName evidence="3">Fungal lipase-type domain-containing protein</fullName>
    </recommendedName>
</protein>
<evidence type="ECO:0000313" key="4">
    <source>
        <dbReference type="EMBL" id="GJN94292.1"/>
    </source>
</evidence>
<dbReference type="EMBL" id="BQKY01000017">
    <property type="protein sequence ID" value="GJN94292.1"/>
    <property type="molecule type" value="Genomic_DNA"/>
</dbReference>
<dbReference type="GO" id="GO:0016787">
    <property type="term" value="F:hydrolase activity"/>
    <property type="evidence" value="ECO:0007669"/>
    <property type="project" value="UniProtKB-KW"/>
</dbReference>
<keyword evidence="1" id="KW-0378">Hydrolase</keyword>
<feature type="chain" id="PRO_5043842740" description="Fungal lipase-type domain-containing protein" evidence="2">
    <location>
        <begin position="21"/>
        <end position="409"/>
    </location>
</feature>
<dbReference type="Proteomes" id="UP001342314">
    <property type="component" value="Unassembled WGS sequence"/>
</dbReference>
<dbReference type="PANTHER" id="PTHR46640:SF3">
    <property type="entry name" value="LIPASE LIH1-RELATED"/>
    <property type="match status" value="1"/>
</dbReference>
<proteinExistence type="predicted"/>
<evidence type="ECO:0000259" key="3">
    <source>
        <dbReference type="Pfam" id="PF01764"/>
    </source>
</evidence>
<dbReference type="InterPro" id="IPR051299">
    <property type="entry name" value="AB_hydrolase_lip/est"/>
</dbReference>
<sequence>MRASLLAAAASAALVRVAFAQDDAAADVSSSQYWHERYHGLLSMAAYSDDPTTTCAQTFTQEALLQSFPDSTALPWTFVRYWGPTEHGGEGFTVVIPEMDKVVMVFKGMYGWESNFNTSTVNVGEALAIGDRCANCTAHAAATAAYLELKTATNDWDLEAAYVQSTGAQWSITGHGYGGMVAQVASLDLGWRGLAHWTHNHGAARVFNAPAAELLNSLYGGEAGQRVVANDDPVPTYIPESENYTMALQGFHVYGDGTNATYGYNFDVCESTTDERCLGTVGGPITDHLSYYTPITKCGNPYYFSNETIENEWLEQAQATFEATATSTFVPPTTTGTPASTAASSAETTATDATATDAAQTAGDGAGTLAAADAGATGTANADNGAAALALTKVGAAVAGLVGAVALLA</sequence>
<dbReference type="AlphaFoldDB" id="A0AAV5GXQ4"/>
<accession>A0AAV5GXQ4</accession>
<gene>
    <name evidence="4" type="ORF">Rhopal_007366-T1</name>
</gene>
<name>A0AAV5GXQ4_9BASI</name>
<dbReference type="InterPro" id="IPR002921">
    <property type="entry name" value="Fungal_lipase-type"/>
</dbReference>
<dbReference type="SUPFAM" id="SSF53474">
    <property type="entry name" value="alpha/beta-Hydrolases"/>
    <property type="match status" value="1"/>
</dbReference>
<organism evidence="4 5">
    <name type="scientific">Rhodotorula paludigena</name>
    <dbReference type="NCBI Taxonomy" id="86838"/>
    <lineage>
        <taxon>Eukaryota</taxon>
        <taxon>Fungi</taxon>
        <taxon>Dikarya</taxon>
        <taxon>Basidiomycota</taxon>
        <taxon>Pucciniomycotina</taxon>
        <taxon>Microbotryomycetes</taxon>
        <taxon>Sporidiobolales</taxon>
        <taxon>Sporidiobolaceae</taxon>
        <taxon>Rhodotorula</taxon>
    </lineage>
</organism>
<feature type="signal peptide" evidence="2">
    <location>
        <begin position="1"/>
        <end position="20"/>
    </location>
</feature>
<dbReference type="InterPro" id="IPR029058">
    <property type="entry name" value="AB_hydrolase_fold"/>
</dbReference>
<dbReference type="CDD" id="cd00741">
    <property type="entry name" value="Lipase"/>
    <property type="match status" value="1"/>
</dbReference>
<dbReference type="PANTHER" id="PTHR46640">
    <property type="entry name" value="TRIACYLGLYCEROL LIPASE, PUTATIVE (AFU_ORTHOLOGUE AFUA_6G06510)-RELATED"/>
    <property type="match status" value="1"/>
</dbReference>
<keyword evidence="5" id="KW-1185">Reference proteome</keyword>